<evidence type="ECO:0000313" key="1">
    <source>
        <dbReference type="Proteomes" id="UP000095286"/>
    </source>
</evidence>
<evidence type="ECO:0000313" key="2">
    <source>
        <dbReference type="WBParaSite" id="RSKR_0000843800.1"/>
    </source>
</evidence>
<sequence length="558" mass="62769">MTNDNRRLYKLEPFVRFIKHHLNCYPEEYRSVLYAKATFQSFTLIAADLTNTYDRLFDEKIVKVLIDTIYLFQISKGCHTGQYDPQELDYGFRGTFMHCLGVNDCQKSINVEAVKYDTSHLAQTYSSLCCLISLGDDLSRVDKANILINVGKCQNTNGSFRVSIHEDDYDLRMTFCAISICYILDDFSTISVPKACAFIMSCYSFQGGFAQQPNNEAHGGSTYCAVASLILMGKLDDTAMCPGLNKQRLITWALMLQKEGFSGRANKEEDSCYSFWVGGTLEMLGASKYIDYNKLHNYLTDCAFGSHGGFSKQPGLNPDILHTYFSIAALSIMSQNDQSNNYEPKDEAAITFAPLFVPLNISKKAYEHLLKIQQRLFGKGFIAATANDDEDSAENTIDDNLGNGGLDYSNEVMVPSTSDTSTFSTQTPENILIIFIFLFGGLLVCLLISICLFCYCKLSTTGDKLNNPNGILSNETCRHDANCSEIEHSLCLERPLTPRAESFRRNSAQAHYRLLIQSKFDQEYGYYRPPFGDSEETCNELKPPEDTRLKRILSVPHI</sequence>
<dbReference type="WBParaSite" id="RSKR_0000843800.1">
    <property type="protein sequence ID" value="RSKR_0000843800.1"/>
    <property type="gene ID" value="RSKR_0000843800"/>
</dbReference>
<accession>A0AC35U775</accession>
<dbReference type="Proteomes" id="UP000095286">
    <property type="component" value="Unplaced"/>
</dbReference>
<reference evidence="2" key="1">
    <citation type="submission" date="2016-11" db="UniProtKB">
        <authorList>
            <consortium name="WormBaseParasite"/>
        </authorList>
    </citation>
    <scope>IDENTIFICATION</scope>
    <source>
        <strain evidence="2">KR3021</strain>
    </source>
</reference>
<name>A0AC35U775_9BILA</name>
<protein>
    <submittedName>
        <fullName evidence="2">Protein geranylgeranyltransferase type I</fullName>
    </submittedName>
</protein>
<proteinExistence type="predicted"/>
<organism evidence="1 2">
    <name type="scientific">Rhabditophanes sp. KR3021</name>
    <dbReference type="NCBI Taxonomy" id="114890"/>
    <lineage>
        <taxon>Eukaryota</taxon>
        <taxon>Metazoa</taxon>
        <taxon>Ecdysozoa</taxon>
        <taxon>Nematoda</taxon>
        <taxon>Chromadorea</taxon>
        <taxon>Rhabditida</taxon>
        <taxon>Tylenchina</taxon>
        <taxon>Panagrolaimomorpha</taxon>
        <taxon>Strongyloidoidea</taxon>
        <taxon>Alloionematidae</taxon>
        <taxon>Rhabditophanes</taxon>
    </lineage>
</organism>